<keyword evidence="4 11" id="KW-0479">Metal-binding</keyword>
<dbReference type="EMBL" id="LNGE01000029">
    <property type="protein sequence ID" value="KYC45132.1"/>
    <property type="molecule type" value="Genomic_DNA"/>
</dbReference>
<dbReference type="AlphaFoldDB" id="A0A150IQL4"/>
<evidence type="ECO:0000256" key="3">
    <source>
        <dbReference type="ARBA" id="ARBA00006559"/>
    </source>
</evidence>
<dbReference type="CDD" id="cd00223">
    <property type="entry name" value="TOPRIM_TopoIIB_SPO"/>
    <property type="match status" value="1"/>
</dbReference>
<dbReference type="Proteomes" id="UP000092401">
    <property type="component" value="Unassembled WGS sequence"/>
</dbReference>
<accession>A0A150IYP2</accession>
<evidence type="ECO:0000313" key="19">
    <source>
        <dbReference type="Proteomes" id="UP000091929"/>
    </source>
</evidence>
<dbReference type="Pfam" id="PF21180">
    <property type="entry name" value="TOP6A-Spo11_Toprim"/>
    <property type="match status" value="1"/>
</dbReference>
<dbReference type="InterPro" id="IPR013049">
    <property type="entry name" value="Spo11/TopoVI_A_N"/>
</dbReference>
<evidence type="ECO:0000256" key="12">
    <source>
        <dbReference type="PROSITE-ProRule" id="PRU01385"/>
    </source>
</evidence>
<dbReference type="GO" id="GO:0005694">
    <property type="term" value="C:chromosome"/>
    <property type="evidence" value="ECO:0007669"/>
    <property type="project" value="InterPro"/>
</dbReference>
<dbReference type="GO" id="GO:0000287">
    <property type="term" value="F:magnesium ion binding"/>
    <property type="evidence" value="ECO:0007669"/>
    <property type="project" value="UniProtKB-UniRule"/>
</dbReference>
<dbReference type="GO" id="GO:0006260">
    <property type="term" value="P:DNA replication"/>
    <property type="evidence" value="ECO:0007669"/>
    <property type="project" value="UniProtKB-UniRule"/>
</dbReference>
<keyword evidence="7 11" id="KW-0460">Magnesium</keyword>
<evidence type="ECO:0000256" key="11">
    <source>
        <dbReference type="HAMAP-Rule" id="MF_00132"/>
    </source>
</evidence>
<dbReference type="Gene3D" id="1.10.10.10">
    <property type="entry name" value="Winged helix-like DNA-binding domain superfamily/Winged helix DNA-binding domain"/>
    <property type="match status" value="1"/>
</dbReference>
<keyword evidence="10 11" id="KW-0413">Isomerase</keyword>
<feature type="domain" description="Type II DNA topoisomerase VI subunit A all-beta" evidence="14">
    <location>
        <begin position="144"/>
        <end position="181"/>
    </location>
</feature>
<feature type="domain" description="Spo11/DNA topoisomerase VI subunit A N-terminal" evidence="13">
    <location>
        <begin position="68"/>
        <end position="136"/>
    </location>
</feature>
<dbReference type="PANTHER" id="PTHR10848:SF0">
    <property type="entry name" value="MEIOTIC RECOMBINATION PROTEIN SPO11"/>
    <property type="match status" value="1"/>
</dbReference>
<keyword evidence="5 11" id="KW-0547">Nucleotide-binding</keyword>
<evidence type="ECO:0000256" key="9">
    <source>
        <dbReference type="ARBA" id="ARBA00023125"/>
    </source>
</evidence>
<evidence type="ECO:0000256" key="7">
    <source>
        <dbReference type="ARBA" id="ARBA00022842"/>
    </source>
</evidence>
<comment type="subunit">
    <text evidence="11">Homodimer. Heterotetramer of two Top6A and two Top6B chains.</text>
</comment>
<comment type="caution">
    <text evidence="17">The sequence shown here is derived from an EMBL/GenBank/DDBJ whole genome shotgun (WGS) entry which is preliminary data.</text>
</comment>
<feature type="binding site" evidence="11">
    <location>
        <position position="243"/>
    </location>
    <ligand>
        <name>Mg(2+)</name>
        <dbReference type="ChEBI" id="CHEBI:18420"/>
    </ligand>
</feature>
<dbReference type="PANTHER" id="PTHR10848">
    <property type="entry name" value="MEIOTIC RECOMBINATION PROTEIN SPO11"/>
    <property type="match status" value="1"/>
</dbReference>
<dbReference type="PROSITE" id="PS52041">
    <property type="entry name" value="TOPO_IIB"/>
    <property type="match status" value="1"/>
</dbReference>
<dbReference type="Pfam" id="PF04406">
    <property type="entry name" value="TP6A_N"/>
    <property type="match status" value="1"/>
</dbReference>
<dbReference type="GO" id="GO:0003677">
    <property type="term" value="F:DNA binding"/>
    <property type="evidence" value="ECO:0007669"/>
    <property type="project" value="UniProtKB-UniRule"/>
</dbReference>
<dbReference type="PATRIC" id="fig|1706436.3.peg.1159"/>
<keyword evidence="8 11" id="KW-0799">Topoisomerase</keyword>
<proteinExistence type="inferred from homology"/>
<dbReference type="InterPro" id="IPR004085">
    <property type="entry name" value="TopoVI_A"/>
</dbReference>
<evidence type="ECO:0000256" key="6">
    <source>
        <dbReference type="ARBA" id="ARBA00022840"/>
    </source>
</evidence>
<name>A0A150IQL4_9EURY</name>
<keyword evidence="6 11" id="KW-0067">ATP-binding</keyword>
<evidence type="ECO:0000313" key="16">
    <source>
        <dbReference type="EMBL" id="KYC45132.1"/>
    </source>
</evidence>
<evidence type="ECO:0000259" key="13">
    <source>
        <dbReference type="Pfam" id="PF04406"/>
    </source>
</evidence>
<evidence type="ECO:0000313" key="17">
    <source>
        <dbReference type="EMBL" id="KYC47162.1"/>
    </source>
</evidence>
<evidence type="ECO:0000256" key="4">
    <source>
        <dbReference type="ARBA" id="ARBA00022723"/>
    </source>
</evidence>
<evidence type="ECO:0000256" key="5">
    <source>
        <dbReference type="ARBA" id="ARBA00022741"/>
    </source>
</evidence>
<gene>
    <name evidence="11 17" type="primary">top6A</name>
    <name evidence="16" type="ORF">APG10_01144</name>
    <name evidence="17" type="ORF">APG11_01370</name>
    <name evidence="18" type="ORF">APG12_01143</name>
</gene>
<comment type="cofactor">
    <cofactor evidence="2 11">
        <name>Mg(2+)</name>
        <dbReference type="ChEBI" id="CHEBI:18420"/>
    </cofactor>
</comment>
<evidence type="ECO:0000313" key="20">
    <source>
        <dbReference type="Proteomes" id="UP000092401"/>
    </source>
</evidence>
<evidence type="ECO:0000256" key="10">
    <source>
        <dbReference type="ARBA" id="ARBA00023235"/>
    </source>
</evidence>
<dbReference type="Pfam" id="PF20768">
    <property type="entry name" value="Topo_VI_alpha"/>
    <property type="match status" value="1"/>
</dbReference>
<dbReference type="PRINTS" id="PR01550">
    <property type="entry name" value="TOP6AFAMILY"/>
</dbReference>
<feature type="active site" description="O-(5'-phospho-DNA)-tyrosine intermediate" evidence="11 12">
    <location>
        <position position="97"/>
    </location>
</feature>
<accession>A0A150IJP2</accession>
<evidence type="ECO:0000313" key="18">
    <source>
        <dbReference type="EMBL" id="KYC49968.1"/>
    </source>
</evidence>
<dbReference type="InterPro" id="IPR049333">
    <property type="entry name" value="Topo_VI_alpha"/>
</dbReference>
<keyword evidence="9 11" id="KW-0238">DNA-binding</keyword>
<comment type="similarity">
    <text evidence="3 11 12">Belongs to the TOP6A family.</text>
</comment>
<dbReference type="PATRIC" id="fig|1706438.3.peg.1151"/>
<accession>A0A150IQL4</accession>
<feature type="domain" description="Topoisomerase 6 subunit A/Spo11 TOPRIM" evidence="15">
    <location>
        <begin position="186"/>
        <end position="354"/>
    </location>
</feature>
<protein>
    <recommendedName>
        <fullName evidence="11">Type 2 DNA topoisomerase 6 subunit A</fullName>
        <ecNumber evidence="11">5.6.2.2</ecNumber>
    </recommendedName>
    <alternativeName>
        <fullName evidence="11">Type II DNA topoisomerase VI subunit A</fullName>
    </alternativeName>
</protein>
<dbReference type="Proteomes" id="UP000091929">
    <property type="component" value="Unassembled WGS sequence"/>
</dbReference>
<dbReference type="PRINTS" id="PR01552">
    <property type="entry name" value="TPISMRASE6A"/>
</dbReference>
<dbReference type="InterPro" id="IPR034136">
    <property type="entry name" value="TOPRIM_Topo6A/Spo11"/>
</dbReference>
<dbReference type="SUPFAM" id="SSF56726">
    <property type="entry name" value="DNA topoisomerase IV, alpha subunit"/>
    <property type="match status" value="1"/>
</dbReference>
<evidence type="ECO:0000256" key="8">
    <source>
        <dbReference type="ARBA" id="ARBA00023029"/>
    </source>
</evidence>
<dbReference type="InterPro" id="IPR036388">
    <property type="entry name" value="WH-like_DNA-bd_sf"/>
</dbReference>
<sequence>MENKPQNIPAILGNFGLEIYEQILKEESPSIKIPQRGKSNVYFDDDEKVIQLGDKFSKRHFLNVAHTKKFMQTVLVASYCRRLVEENKHAGIRELYYALKHTVEGSKENTFDDQIESNPIIEDLETALDILREELNLTADRRGYIYGDIVLKDGEDEFNASKLGRGGWAVPGTVEEIEFLNVNAEYVLVIETAAMCDRLIEEKFANKNNALLVACQGQAPRGIRRLINRLHEEKKLPVYVFTDGDPYGWYIYSTIKQGSMNLAYLSRRLGVPDAKFIGMTMDDIDEYGLQKVTEKLKDMDKKRINEIMEYEWFKHKEWQEQMKKCLKLGVRIEQQALANKSLEFVAKEYLPQKIENEVFLP</sequence>
<dbReference type="GO" id="GO:0003918">
    <property type="term" value="F:DNA topoisomerase type II (double strand cut, ATP-hydrolyzing) activity"/>
    <property type="evidence" value="ECO:0007669"/>
    <property type="project" value="UniProtKB-UniRule"/>
</dbReference>
<evidence type="ECO:0000259" key="15">
    <source>
        <dbReference type="Pfam" id="PF21180"/>
    </source>
</evidence>
<dbReference type="PATRIC" id="fig|1706437.3.peg.1378"/>
<dbReference type="InterPro" id="IPR036078">
    <property type="entry name" value="Spo11/TopoVI_A_sf"/>
</dbReference>
<evidence type="ECO:0000256" key="1">
    <source>
        <dbReference type="ARBA" id="ARBA00000185"/>
    </source>
</evidence>
<dbReference type="GO" id="GO:0005524">
    <property type="term" value="F:ATP binding"/>
    <property type="evidence" value="ECO:0007669"/>
    <property type="project" value="UniProtKB-KW"/>
</dbReference>
<dbReference type="HAMAP" id="MF_00132">
    <property type="entry name" value="Top6A"/>
    <property type="match status" value="1"/>
</dbReference>
<dbReference type="EMBL" id="LNJC01000022">
    <property type="protein sequence ID" value="KYC49968.1"/>
    <property type="molecule type" value="Genomic_DNA"/>
</dbReference>
<dbReference type="EC" id="5.6.2.2" evidence="11"/>
<evidence type="ECO:0000259" key="14">
    <source>
        <dbReference type="Pfam" id="PF20768"/>
    </source>
</evidence>
<comment type="catalytic activity">
    <reaction evidence="1 11 12">
        <text>ATP-dependent breakage, passage and rejoining of double-stranded DNA.</text>
        <dbReference type="EC" id="5.6.2.2"/>
    </reaction>
</comment>
<comment type="function">
    <text evidence="11">Relaxes both positive and negative superturns and exhibits a strong decatenase activity.</text>
</comment>
<evidence type="ECO:0000256" key="2">
    <source>
        <dbReference type="ARBA" id="ARBA00001946"/>
    </source>
</evidence>
<dbReference type="FunFam" id="3.40.1360.10:FF:000011">
    <property type="entry name" value="Type 2 DNA topoisomerase 6 subunit A"/>
    <property type="match status" value="1"/>
</dbReference>
<reference evidence="19 20" key="1">
    <citation type="journal article" date="2016" name="ISME J.">
        <title>Chasing the elusive Euryarchaeota class WSA2: genomes reveal a uniquely fastidious methyl-reducing methanogen.</title>
        <authorList>
            <person name="Nobu M.K."/>
            <person name="Narihiro T."/>
            <person name="Kuroda K."/>
            <person name="Mei R."/>
            <person name="Liu W.T."/>
        </authorList>
    </citation>
    <scope>NUCLEOTIDE SEQUENCE [LARGE SCALE GENOMIC DNA]</scope>
    <source>
        <strain evidence="16">B03fssc0709_Meth_Bin005</strain>
        <strain evidence="17">B15fssc0709_Meth_Bin003</strain>
        <strain evidence="18">BMIXfssc0709_Meth_Bin006</strain>
    </source>
</reference>
<organism evidence="17 19">
    <name type="scientific">Candidatus Methanofastidiosum methylothiophilum</name>
    <dbReference type="NCBI Taxonomy" id="1705564"/>
    <lineage>
        <taxon>Archaea</taxon>
        <taxon>Methanobacteriati</taxon>
        <taxon>Methanobacteriota</taxon>
        <taxon>Stenosarchaea group</taxon>
        <taxon>Candidatus Methanofastidiosia</taxon>
        <taxon>Candidatus Methanofastidiosales</taxon>
        <taxon>Candidatus Methanofastidiosaceae</taxon>
        <taxon>Candidatus Methanofastidiosum</taxon>
    </lineage>
</organism>
<dbReference type="GO" id="GO:0006265">
    <property type="term" value="P:DNA topological change"/>
    <property type="evidence" value="ECO:0007669"/>
    <property type="project" value="UniProtKB-UniRule"/>
</dbReference>
<dbReference type="Gene3D" id="3.40.1360.10">
    <property type="match status" value="1"/>
</dbReference>
<dbReference type="EMBL" id="LNGF01000031">
    <property type="protein sequence ID" value="KYC47162.1"/>
    <property type="molecule type" value="Genomic_DNA"/>
</dbReference>
<dbReference type="InterPro" id="IPR002815">
    <property type="entry name" value="Spo11/TopoVI_A"/>
</dbReference>
<feature type="binding site" evidence="11">
    <location>
        <position position="191"/>
    </location>
    <ligand>
        <name>Mg(2+)</name>
        <dbReference type="ChEBI" id="CHEBI:18420"/>
    </ligand>
</feature>
<dbReference type="NCBIfam" id="NF003333">
    <property type="entry name" value="PRK04342.1-2"/>
    <property type="match status" value="1"/>
</dbReference>
<dbReference type="Proteomes" id="UP000092403">
    <property type="component" value="Unassembled WGS sequence"/>
</dbReference>